<evidence type="ECO:0000313" key="2">
    <source>
        <dbReference type="EMBL" id="KAF0457888.1"/>
    </source>
</evidence>
<organism evidence="2 3">
    <name type="scientific">Gigaspora margarita</name>
    <dbReference type="NCBI Taxonomy" id="4874"/>
    <lineage>
        <taxon>Eukaryota</taxon>
        <taxon>Fungi</taxon>
        <taxon>Fungi incertae sedis</taxon>
        <taxon>Mucoromycota</taxon>
        <taxon>Glomeromycotina</taxon>
        <taxon>Glomeromycetes</taxon>
        <taxon>Diversisporales</taxon>
        <taxon>Gigasporaceae</taxon>
        <taxon>Gigaspora</taxon>
    </lineage>
</organism>
<protein>
    <submittedName>
        <fullName evidence="2">C2h2-type zinc finger transcription factor</fullName>
    </submittedName>
</protein>
<name>A0A8H3XFN8_GIGMA</name>
<comment type="caution">
    <text evidence="2">The sequence shown here is derived from an EMBL/GenBank/DDBJ whole genome shotgun (WGS) entry which is preliminary data.</text>
</comment>
<dbReference type="AlphaFoldDB" id="A0A8H3XFN8"/>
<evidence type="ECO:0000256" key="1">
    <source>
        <dbReference type="SAM" id="MobiDB-lite"/>
    </source>
</evidence>
<feature type="region of interest" description="Disordered" evidence="1">
    <location>
        <begin position="119"/>
        <end position="178"/>
    </location>
</feature>
<gene>
    <name evidence="2" type="ORF">F8M41_001067</name>
</gene>
<feature type="compositionally biased region" description="Basic and acidic residues" evidence="1">
    <location>
        <begin position="131"/>
        <end position="141"/>
    </location>
</feature>
<reference evidence="2 3" key="1">
    <citation type="journal article" date="2019" name="Environ. Microbiol.">
        <title>At the nexus of three kingdoms: the genome of the mycorrhizal fungus Gigaspora margarita provides insights into plant, endobacterial and fungal interactions.</title>
        <authorList>
            <person name="Venice F."/>
            <person name="Ghignone S."/>
            <person name="Salvioli di Fossalunga A."/>
            <person name="Amselem J."/>
            <person name="Novero M."/>
            <person name="Xianan X."/>
            <person name="Sedzielewska Toro K."/>
            <person name="Morin E."/>
            <person name="Lipzen A."/>
            <person name="Grigoriev I.V."/>
            <person name="Henrissat B."/>
            <person name="Martin F.M."/>
            <person name="Bonfante P."/>
        </authorList>
    </citation>
    <scope>NUCLEOTIDE SEQUENCE [LARGE SCALE GENOMIC DNA]</scope>
    <source>
        <strain evidence="2 3">BEG34</strain>
    </source>
</reference>
<dbReference type="Proteomes" id="UP000439903">
    <property type="component" value="Unassembled WGS sequence"/>
</dbReference>
<dbReference type="EMBL" id="WTPW01001087">
    <property type="protein sequence ID" value="KAF0457888.1"/>
    <property type="molecule type" value="Genomic_DNA"/>
</dbReference>
<keyword evidence="3" id="KW-1185">Reference proteome</keyword>
<accession>A0A8H3XFN8</accession>
<dbReference type="OrthoDB" id="2447334at2759"/>
<proteinExistence type="predicted"/>
<evidence type="ECO:0000313" key="3">
    <source>
        <dbReference type="Proteomes" id="UP000439903"/>
    </source>
</evidence>
<sequence>MSKVPTMYPGRTVLITYLKERSSESWSYAEFLTINRATLIDLPPYKDKWVTLNGIWTRRFLQEVKEISKDTVKLVPEKMKDYWEKIILERKERSVKRTHLVGSLDLLNDAGKYNVQKLRSQGFNEEEEGESSTKRVRERKPVNYYESQTEMDSSDSEYQEKPKRPKRKSTNSVNDIDNDSKISDEQIAHFDHIFHSLDPEKMWTLKSGRVVEKVIYEYARDLKYESYVHSFIISDIDEKVKSLFRNEEWEEILSSNRKTMPKIDKLIIDIMKKYSVTDLSSFREIIFEPFLPTNTSCFNFDLNYVNFVYRAIHTLWEDDDFTLDPSRLEGWYQHNIWSSIIDHAFRNSRINLIRGEGMSLASSDRKNDTSCDVDQKTIGEKSDGILSNDSFDVDRKKIGRKGDGIFRLKGDRLEFGAIEAGR</sequence>